<dbReference type="OrthoDB" id="5428495at2759"/>
<feature type="compositionally biased region" description="Acidic residues" evidence="1">
    <location>
        <begin position="383"/>
        <end position="394"/>
    </location>
</feature>
<feature type="region of interest" description="Disordered" evidence="1">
    <location>
        <begin position="111"/>
        <end position="134"/>
    </location>
</feature>
<feature type="compositionally biased region" description="Basic and acidic residues" evidence="1">
    <location>
        <begin position="123"/>
        <end position="134"/>
    </location>
</feature>
<feature type="compositionally biased region" description="Polar residues" evidence="1">
    <location>
        <begin position="160"/>
        <end position="171"/>
    </location>
</feature>
<name>C4JW53_UNCRE</name>
<protein>
    <submittedName>
        <fullName evidence="2">Uncharacterized protein</fullName>
    </submittedName>
</protein>
<dbReference type="eggNOG" id="ENOG502S1RX">
    <property type="taxonomic scope" value="Eukaryota"/>
</dbReference>
<dbReference type="VEuPathDB" id="FungiDB:UREG_06795"/>
<feature type="compositionally biased region" description="Polar residues" evidence="1">
    <location>
        <begin position="396"/>
        <end position="410"/>
    </location>
</feature>
<feature type="region of interest" description="Disordered" evidence="1">
    <location>
        <begin position="1"/>
        <end position="28"/>
    </location>
</feature>
<dbReference type="RefSeq" id="XP_002583828.1">
    <property type="nucleotide sequence ID" value="XM_002583782.1"/>
</dbReference>
<feature type="compositionally biased region" description="Polar residues" evidence="1">
    <location>
        <begin position="209"/>
        <end position="220"/>
    </location>
</feature>
<accession>C4JW53</accession>
<dbReference type="OMA" id="WHDAAWL"/>
<dbReference type="EMBL" id="CH476618">
    <property type="protein sequence ID" value="EEP81930.1"/>
    <property type="molecule type" value="Genomic_DNA"/>
</dbReference>
<feature type="region of interest" description="Disordered" evidence="1">
    <location>
        <begin position="379"/>
        <end position="412"/>
    </location>
</feature>
<proteinExistence type="predicted"/>
<dbReference type="AlphaFoldDB" id="C4JW53"/>
<feature type="region of interest" description="Disordered" evidence="1">
    <location>
        <begin position="154"/>
        <end position="220"/>
    </location>
</feature>
<keyword evidence="3" id="KW-1185">Reference proteome</keyword>
<dbReference type="Proteomes" id="UP000002058">
    <property type="component" value="Unassembled WGS sequence"/>
</dbReference>
<sequence length="434" mass="48940">MESLSHSRSSSSGFRSRRSYTNLQHISLAPLTSRFPLGDDETDGPVSGKEDDYGYNPHFQHTSYYSAHSVPTTPPVLSDSRNVSLTNLTKKKTSSKTIHMSDTGLEFLGTQRPAHHHRTRSHNPRERLPRARSQHEDNEWLLRAGLALATSAREEKGQSWLVQRESSTSLVSEIKQEHERRPHLPRSQTARRYRSGAATPTALSRRGSKSQIPSPRSSRASFMTAADGVFSSRSGEHTPFRDQTEVIPDFVDKTVRDEMQLIMSQRRNDNNSSRIGNGNEDTVYDHNSIRSSIFNRSFPPSESDYPSESDEESEFGEVEMQRLTRQQGFGLGPWIDRLVEWTLFNVEEESSPTAHAHWTDEHDAMVGSSTAKKEITISHCESESDPEAEAEPEADCQSTGTTDENLSIGSSEELKDREVWADLRWLLRAARDAL</sequence>
<dbReference type="InParanoid" id="C4JW53"/>
<reference evidence="3" key="1">
    <citation type="journal article" date="2009" name="Genome Res.">
        <title>Comparative genomic analyses of the human fungal pathogens Coccidioides and their relatives.</title>
        <authorList>
            <person name="Sharpton T.J."/>
            <person name="Stajich J.E."/>
            <person name="Rounsley S.D."/>
            <person name="Gardner M.J."/>
            <person name="Wortman J.R."/>
            <person name="Jordar V.S."/>
            <person name="Maiti R."/>
            <person name="Kodira C.D."/>
            <person name="Neafsey D.E."/>
            <person name="Zeng Q."/>
            <person name="Hung C.-Y."/>
            <person name="McMahan C."/>
            <person name="Muszewska A."/>
            <person name="Grynberg M."/>
            <person name="Mandel M.A."/>
            <person name="Kellner E.M."/>
            <person name="Barker B.M."/>
            <person name="Galgiani J.N."/>
            <person name="Orbach M.J."/>
            <person name="Kirkland T.N."/>
            <person name="Cole G.T."/>
            <person name="Henn M.R."/>
            <person name="Birren B.W."/>
            <person name="Taylor J.W."/>
        </authorList>
    </citation>
    <scope>NUCLEOTIDE SEQUENCE [LARGE SCALE GENOMIC DNA]</scope>
    <source>
        <strain evidence="3">UAMH 1704</strain>
    </source>
</reference>
<dbReference type="KEGG" id="ure:UREG_06795"/>
<feature type="compositionally biased region" description="Low complexity" evidence="1">
    <location>
        <begin position="1"/>
        <end position="14"/>
    </location>
</feature>
<dbReference type="Pfam" id="PF13136">
    <property type="entry name" value="DUF3984"/>
    <property type="match status" value="1"/>
</dbReference>
<dbReference type="HOGENOM" id="CLU_040208_1_0_1"/>
<dbReference type="GeneID" id="8437322"/>
<evidence type="ECO:0000256" key="1">
    <source>
        <dbReference type="SAM" id="MobiDB-lite"/>
    </source>
</evidence>
<feature type="compositionally biased region" description="Basic residues" evidence="1">
    <location>
        <begin position="113"/>
        <end position="122"/>
    </location>
</feature>
<evidence type="ECO:0000313" key="3">
    <source>
        <dbReference type="Proteomes" id="UP000002058"/>
    </source>
</evidence>
<gene>
    <name evidence="2" type="ORF">UREG_06795</name>
</gene>
<evidence type="ECO:0000313" key="2">
    <source>
        <dbReference type="EMBL" id="EEP81930.1"/>
    </source>
</evidence>
<feature type="compositionally biased region" description="Basic residues" evidence="1">
    <location>
        <begin position="183"/>
        <end position="194"/>
    </location>
</feature>
<dbReference type="InterPro" id="IPR025040">
    <property type="entry name" value="DUF3984"/>
</dbReference>
<organism evidence="2 3">
    <name type="scientific">Uncinocarpus reesii (strain UAMH 1704)</name>
    <dbReference type="NCBI Taxonomy" id="336963"/>
    <lineage>
        <taxon>Eukaryota</taxon>
        <taxon>Fungi</taxon>
        <taxon>Dikarya</taxon>
        <taxon>Ascomycota</taxon>
        <taxon>Pezizomycotina</taxon>
        <taxon>Eurotiomycetes</taxon>
        <taxon>Eurotiomycetidae</taxon>
        <taxon>Onygenales</taxon>
        <taxon>Onygenaceae</taxon>
        <taxon>Uncinocarpus</taxon>
    </lineage>
</organism>